<dbReference type="RefSeq" id="WP_240171661.1">
    <property type="nucleotide sequence ID" value="NZ_CP092365.1"/>
</dbReference>
<protein>
    <submittedName>
        <fullName evidence="8">NAD(P)/FAD-dependent oxidoreductase</fullName>
    </submittedName>
</protein>
<keyword evidence="4" id="KW-0521">NADP</keyword>
<dbReference type="InterPro" id="IPR052206">
    <property type="entry name" value="Retinol_saturase"/>
</dbReference>
<evidence type="ECO:0000313" key="9">
    <source>
        <dbReference type="Proteomes" id="UP001055200"/>
    </source>
</evidence>
<name>A0ABY3U615_9MYCO</name>
<feature type="region of interest" description="Disordered" evidence="6">
    <location>
        <begin position="556"/>
        <end position="581"/>
    </location>
</feature>
<dbReference type="EMBL" id="CP092365">
    <property type="protein sequence ID" value="ULN53410.1"/>
    <property type="molecule type" value="Genomic_DNA"/>
</dbReference>
<proteinExistence type="predicted"/>
<evidence type="ECO:0000256" key="4">
    <source>
        <dbReference type="ARBA" id="ARBA00022857"/>
    </source>
</evidence>
<dbReference type="SUPFAM" id="SSF51905">
    <property type="entry name" value="FAD/NAD(P)-binding domain"/>
    <property type="match status" value="1"/>
</dbReference>
<reference evidence="8" key="1">
    <citation type="submission" date="2022-08" db="EMBL/GenBank/DDBJ databases">
        <title>Complete genome sequence of 14 non-tuberculosis mycobacteria type-strains.</title>
        <authorList>
            <person name="Igarashi Y."/>
            <person name="Osugi A."/>
            <person name="Mitarai S."/>
        </authorList>
    </citation>
    <scope>NUCLEOTIDE SEQUENCE</scope>
    <source>
        <strain evidence="8">DSM 45575</strain>
    </source>
</reference>
<evidence type="ECO:0000256" key="3">
    <source>
        <dbReference type="ARBA" id="ARBA00022827"/>
    </source>
</evidence>
<evidence type="ECO:0000256" key="6">
    <source>
        <dbReference type="SAM" id="MobiDB-lite"/>
    </source>
</evidence>
<evidence type="ECO:0000256" key="2">
    <source>
        <dbReference type="ARBA" id="ARBA00022729"/>
    </source>
</evidence>
<keyword evidence="1" id="KW-0285">Flavoprotein</keyword>
<keyword evidence="3" id="KW-0274">FAD</keyword>
<dbReference type="InterPro" id="IPR002937">
    <property type="entry name" value="Amino_oxidase"/>
</dbReference>
<dbReference type="Proteomes" id="UP001055200">
    <property type="component" value="Chromosome"/>
</dbReference>
<evidence type="ECO:0000256" key="1">
    <source>
        <dbReference type="ARBA" id="ARBA00022630"/>
    </source>
</evidence>
<dbReference type="InterPro" id="IPR036188">
    <property type="entry name" value="FAD/NAD-bd_sf"/>
</dbReference>
<gene>
    <name evidence="8" type="ORF">MIU77_03425</name>
</gene>
<dbReference type="PANTHER" id="PTHR46091:SF3">
    <property type="entry name" value="AMINE OXIDASE DOMAIN-CONTAINING PROTEIN"/>
    <property type="match status" value="1"/>
</dbReference>
<evidence type="ECO:0000313" key="8">
    <source>
        <dbReference type="EMBL" id="ULN53410.1"/>
    </source>
</evidence>
<feature type="domain" description="Amine oxidase" evidence="7">
    <location>
        <begin position="15"/>
        <end position="278"/>
    </location>
</feature>
<keyword evidence="9" id="KW-1185">Reference proteome</keyword>
<keyword evidence="5" id="KW-0520">NAD</keyword>
<evidence type="ECO:0000256" key="5">
    <source>
        <dbReference type="ARBA" id="ARBA00023027"/>
    </source>
</evidence>
<dbReference type="Gene3D" id="3.50.50.60">
    <property type="entry name" value="FAD/NAD(P)-binding domain"/>
    <property type="match status" value="2"/>
</dbReference>
<accession>A0ABY3U615</accession>
<feature type="domain" description="Amine oxidase" evidence="7">
    <location>
        <begin position="434"/>
        <end position="529"/>
    </location>
</feature>
<dbReference type="PANTHER" id="PTHR46091">
    <property type="entry name" value="BLR7054 PROTEIN"/>
    <property type="match status" value="1"/>
</dbReference>
<dbReference type="Pfam" id="PF01593">
    <property type="entry name" value="Amino_oxidase"/>
    <property type="match status" value="2"/>
</dbReference>
<dbReference type="PRINTS" id="PR00411">
    <property type="entry name" value="PNDRDTASEI"/>
</dbReference>
<evidence type="ECO:0000259" key="7">
    <source>
        <dbReference type="Pfam" id="PF01593"/>
    </source>
</evidence>
<keyword evidence="2" id="KW-0732">Signal</keyword>
<organism evidence="8 9">
    <name type="scientific">Mycolicibacillus parakoreensis</name>
    <dbReference type="NCBI Taxonomy" id="1069221"/>
    <lineage>
        <taxon>Bacteria</taxon>
        <taxon>Bacillati</taxon>
        <taxon>Actinomycetota</taxon>
        <taxon>Actinomycetes</taxon>
        <taxon>Mycobacteriales</taxon>
        <taxon>Mycobacteriaceae</taxon>
        <taxon>Mycolicibacillus</taxon>
    </lineage>
</organism>
<sequence>MSSSNWDAIVIGAGLGGLSAAAHLAATGRRTLVLERYSVIGGSSHVYRRRGRWEADCGVHYIGDCGPGGQLPTLFHGLGLDDRIRWLPLDEGGFDTIVGPDLHWRVPFGWDAYRENLLAAFPDDERGLRRFVAIMRRIGQSLDRSVTPSSTSEMRRFALRCGPAAPWLATPYLALLAACGLNARTVLALSVQCGALATTPQAVSTVAMAGFLQDYVGGGAYYPRGGGQVLSAAFADVVQTHGGAIRTRAEVDEILIESGRVSGVRLADGEQIRSAVVVSDADVIRTYRDLVGYSHLPWSLAARVKRWKMSWPLINAVYGVEFDVTDTPNSNFYAIPSWDDAGSLLQLHRMTSQLLFRADRRDPVDWAMDFARRQPGFVQCSTRRDPGHTRSAPPGHATIEVQTIAPSDLRLWGADGADIAGGGYRQRAGYQEIKEIVTDGLRQRLEQVYPGAAGKVVWSELGTPATQERFTHTSAGNAFGLECRLSQFGPFRPGATTPIAGLFLAGTSTAWGPATEGAMLSGLHAASAITGRDLQSEIRSGAVLTDRARLSDWPADFDPLAASRPRPLRKTETGTGDRAGG</sequence>